<keyword evidence="1" id="KW-0175">Coiled coil</keyword>
<feature type="coiled-coil region" evidence="1">
    <location>
        <begin position="109"/>
        <end position="199"/>
    </location>
</feature>
<feature type="coiled-coil region" evidence="1">
    <location>
        <begin position="253"/>
        <end position="294"/>
    </location>
</feature>
<protein>
    <submittedName>
        <fullName evidence="3">Uncharacterized protein</fullName>
    </submittedName>
</protein>
<dbReference type="PANTHER" id="PTHR34937">
    <property type="entry name" value="OS08G0559800 PROTEIN"/>
    <property type="match status" value="1"/>
</dbReference>
<reference evidence="3 4" key="1">
    <citation type="journal article" date="2015" name="Proc. Natl. Acad. Sci. U.S.A.">
        <title>The resurrection genome of Boea hygrometrica: A blueprint for survival of dehydration.</title>
        <authorList>
            <person name="Xiao L."/>
            <person name="Yang G."/>
            <person name="Zhang L."/>
            <person name="Yang X."/>
            <person name="Zhao S."/>
            <person name="Ji Z."/>
            <person name="Zhou Q."/>
            <person name="Hu M."/>
            <person name="Wang Y."/>
            <person name="Chen M."/>
            <person name="Xu Y."/>
            <person name="Jin H."/>
            <person name="Xiao X."/>
            <person name="Hu G."/>
            <person name="Bao F."/>
            <person name="Hu Y."/>
            <person name="Wan P."/>
            <person name="Li L."/>
            <person name="Deng X."/>
            <person name="Kuang T."/>
            <person name="Xiang C."/>
            <person name="Zhu J.K."/>
            <person name="Oliver M.J."/>
            <person name="He Y."/>
        </authorList>
    </citation>
    <scope>NUCLEOTIDE SEQUENCE [LARGE SCALE GENOMIC DNA]</scope>
    <source>
        <strain evidence="4">cv. XS01</strain>
    </source>
</reference>
<sequence length="328" mass="37344">MSSLKLNDYNDSNTKDKRELEARLVNLEEENRDINSLLRIALIEKEALEKNLSKLKGENEQKRLPILQIAEKGLHKVGFGFIMGSGYNDPTSEDSDTNSGSKSDDSERAEEAVNLASALEKIMKNLRLEIAELRISLQESRLEAEKIRSITSEQYEILARERRKIKELEDTEARLIQNVEELLVEIKETKEDATRWREACELEAEAGKNAVMERDKLISILTQELERKSAALDVSNGKLTLKNELVNAADAAREAAERSLQLADSRAAGLRERIEELTKQSEDCENRRSRHRVRYNICWPFPLNLANSPASGIRNVKRMVPEMLALDN</sequence>
<evidence type="ECO:0000256" key="1">
    <source>
        <dbReference type="SAM" id="Coils"/>
    </source>
</evidence>
<organism evidence="3 4">
    <name type="scientific">Dorcoceras hygrometricum</name>
    <dbReference type="NCBI Taxonomy" id="472368"/>
    <lineage>
        <taxon>Eukaryota</taxon>
        <taxon>Viridiplantae</taxon>
        <taxon>Streptophyta</taxon>
        <taxon>Embryophyta</taxon>
        <taxon>Tracheophyta</taxon>
        <taxon>Spermatophyta</taxon>
        <taxon>Magnoliopsida</taxon>
        <taxon>eudicotyledons</taxon>
        <taxon>Gunneridae</taxon>
        <taxon>Pentapetalae</taxon>
        <taxon>asterids</taxon>
        <taxon>lamiids</taxon>
        <taxon>Lamiales</taxon>
        <taxon>Gesneriaceae</taxon>
        <taxon>Didymocarpoideae</taxon>
        <taxon>Trichosporeae</taxon>
        <taxon>Loxocarpinae</taxon>
        <taxon>Dorcoceras</taxon>
    </lineage>
</organism>
<proteinExistence type="predicted"/>
<dbReference type="InterPro" id="IPR040300">
    <property type="entry name" value="At3g49055-like"/>
</dbReference>
<feature type="region of interest" description="Disordered" evidence="2">
    <location>
        <begin position="87"/>
        <end position="109"/>
    </location>
</feature>
<dbReference type="Proteomes" id="UP000250235">
    <property type="component" value="Unassembled WGS sequence"/>
</dbReference>
<accession>A0A2Z7B2V8</accession>
<dbReference type="OrthoDB" id="1925974at2759"/>
<evidence type="ECO:0000313" key="3">
    <source>
        <dbReference type="EMBL" id="KZV28300.1"/>
    </source>
</evidence>
<dbReference type="AlphaFoldDB" id="A0A2Z7B2V8"/>
<feature type="coiled-coil region" evidence="1">
    <location>
        <begin position="10"/>
        <end position="58"/>
    </location>
</feature>
<dbReference type="PANTHER" id="PTHR34937:SF2">
    <property type="entry name" value="OS08G0559800 PROTEIN"/>
    <property type="match status" value="1"/>
</dbReference>
<dbReference type="EMBL" id="KV010154">
    <property type="protein sequence ID" value="KZV28300.1"/>
    <property type="molecule type" value="Genomic_DNA"/>
</dbReference>
<evidence type="ECO:0000256" key="2">
    <source>
        <dbReference type="SAM" id="MobiDB-lite"/>
    </source>
</evidence>
<evidence type="ECO:0000313" key="4">
    <source>
        <dbReference type="Proteomes" id="UP000250235"/>
    </source>
</evidence>
<keyword evidence="4" id="KW-1185">Reference proteome</keyword>
<name>A0A2Z7B2V8_9LAMI</name>
<gene>
    <name evidence="3" type="ORF">F511_25275</name>
</gene>